<dbReference type="Proteomes" id="UP000007752">
    <property type="component" value="Chromosome 2"/>
</dbReference>
<evidence type="ECO:0000313" key="2">
    <source>
        <dbReference type="EMBL" id="EEE58026.1"/>
    </source>
</evidence>
<protein>
    <submittedName>
        <fullName evidence="2">Uncharacterized protein</fullName>
    </submittedName>
</protein>
<organism evidence="2">
    <name type="scientific">Oryza sativa subsp. japonica</name>
    <name type="common">Rice</name>
    <dbReference type="NCBI Taxonomy" id="39947"/>
    <lineage>
        <taxon>Eukaryota</taxon>
        <taxon>Viridiplantae</taxon>
        <taxon>Streptophyta</taxon>
        <taxon>Embryophyta</taxon>
        <taxon>Tracheophyta</taxon>
        <taxon>Spermatophyta</taxon>
        <taxon>Magnoliopsida</taxon>
        <taxon>Liliopsida</taxon>
        <taxon>Poales</taxon>
        <taxon>Poaceae</taxon>
        <taxon>BOP clade</taxon>
        <taxon>Oryzoideae</taxon>
        <taxon>Oryzeae</taxon>
        <taxon>Oryzinae</taxon>
        <taxon>Oryza</taxon>
        <taxon>Oryza sativa</taxon>
    </lineage>
</organism>
<proteinExistence type="predicted"/>
<dbReference type="EMBL" id="CM000139">
    <property type="protein sequence ID" value="EEE58026.1"/>
    <property type="molecule type" value="Genomic_DNA"/>
</dbReference>
<reference evidence="2" key="2">
    <citation type="submission" date="2008-12" db="EMBL/GenBank/DDBJ databases">
        <title>Improved gene annotation of the rice (Oryza sativa) genomes.</title>
        <authorList>
            <person name="Wang J."/>
            <person name="Li R."/>
            <person name="Fan W."/>
            <person name="Huang Q."/>
            <person name="Zhang J."/>
            <person name="Zhou Y."/>
            <person name="Hu Y."/>
            <person name="Zi S."/>
            <person name="Li J."/>
            <person name="Ni P."/>
            <person name="Zheng H."/>
            <person name="Zhang Y."/>
            <person name="Zhao M."/>
            <person name="Hao Q."/>
            <person name="McDermott J."/>
            <person name="Samudrala R."/>
            <person name="Kristiansen K."/>
            <person name="Wong G.K.-S."/>
        </authorList>
    </citation>
    <scope>NUCLEOTIDE SEQUENCE</scope>
</reference>
<sequence>MAAAGPSSSAPPRPGAGVATMVAGRRGDSAAGGRGALHGRRGGGAMRLQATGDDLVSPFGRGDRQRRLTPGVASGGGVGEFGGDEVGDDGGGLRLVPRRRPSSLLRM</sequence>
<accession>B9F461</accession>
<evidence type="ECO:0000256" key="1">
    <source>
        <dbReference type="SAM" id="MobiDB-lite"/>
    </source>
</evidence>
<gene>
    <name evidence="2" type="ORF">OsJ_08831</name>
</gene>
<reference evidence="2" key="1">
    <citation type="journal article" date="2005" name="PLoS Biol.">
        <title>The genomes of Oryza sativa: a history of duplications.</title>
        <authorList>
            <person name="Yu J."/>
            <person name="Wang J."/>
            <person name="Lin W."/>
            <person name="Li S."/>
            <person name="Li H."/>
            <person name="Zhou J."/>
            <person name="Ni P."/>
            <person name="Dong W."/>
            <person name="Hu S."/>
            <person name="Zeng C."/>
            <person name="Zhang J."/>
            <person name="Zhang Y."/>
            <person name="Li R."/>
            <person name="Xu Z."/>
            <person name="Li S."/>
            <person name="Li X."/>
            <person name="Zheng H."/>
            <person name="Cong L."/>
            <person name="Lin L."/>
            <person name="Yin J."/>
            <person name="Geng J."/>
            <person name="Li G."/>
            <person name="Shi J."/>
            <person name="Liu J."/>
            <person name="Lv H."/>
            <person name="Li J."/>
            <person name="Wang J."/>
            <person name="Deng Y."/>
            <person name="Ran L."/>
            <person name="Shi X."/>
            <person name="Wang X."/>
            <person name="Wu Q."/>
            <person name="Li C."/>
            <person name="Ren X."/>
            <person name="Wang J."/>
            <person name="Wang X."/>
            <person name="Li D."/>
            <person name="Liu D."/>
            <person name="Zhang X."/>
            <person name="Ji Z."/>
            <person name="Zhao W."/>
            <person name="Sun Y."/>
            <person name="Zhang Z."/>
            <person name="Bao J."/>
            <person name="Han Y."/>
            <person name="Dong L."/>
            <person name="Ji J."/>
            <person name="Chen P."/>
            <person name="Wu S."/>
            <person name="Liu J."/>
            <person name="Xiao Y."/>
            <person name="Bu D."/>
            <person name="Tan J."/>
            <person name="Yang L."/>
            <person name="Ye C."/>
            <person name="Zhang J."/>
            <person name="Xu J."/>
            <person name="Zhou Y."/>
            <person name="Yu Y."/>
            <person name="Zhang B."/>
            <person name="Zhuang S."/>
            <person name="Wei H."/>
            <person name="Liu B."/>
            <person name="Lei M."/>
            <person name="Yu H."/>
            <person name="Li Y."/>
            <person name="Xu H."/>
            <person name="Wei S."/>
            <person name="He X."/>
            <person name="Fang L."/>
            <person name="Zhang Z."/>
            <person name="Zhang Y."/>
            <person name="Huang X."/>
            <person name="Su Z."/>
            <person name="Tong W."/>
            <person name="Li J."/>
            <person name="Tong Z."/>
            <person name="Li S."/>
            <person name="Ye J."/>
            <person name="Wang L."/>
            <person name="Fang L."/>
            <person name="Lei T."/>
            <person name="Chen C."/>
            <person name="Chen H."/>
            <person name="Xu Z."/>
            <person name="Li H."/>
            <person name="Huang H."/>
            <person name="Zhang F."/>
            <person name="Xu H."/>
            <person name="Li N."/>
            <person name="Zhao C."/>
            <person name="Li S."/>
            <person name="Dong L."/>
            <person name="Huang Y."/>
            <person name="Li L."/>
            <person name="Xi Y."/>
            <person name="Qi Q."/>
            <person name="Li W."/>
            <person name="Zhang B."/>
            <person name="Hu W."/>
            <person name="Zhang Y."/>
            <person name="Tian X."/>
            <person name="Jiao Y."/>
            <person name="Liang X."/>
            <person name="Jin J."/>
            <person name="Gao L."/>
            <person name="Zheng W."/>
            <person name="Hao B."/>
            <person name="Liu S."/>
            <person name="Wang W."/>
            <person name="Yuan L."/>
            <person name="Cao M."/>
            <person name="McDermott J."/>
            <person name="Samudrala R."/>
            <person name="Wang J."/>
            <person name="Wong G.K."/>
            <person name="Yang H."/>
        </authorList>
    </citation>
    <scope>NUCLEOTIDE SEQUENCE [LARGE SCALE GENOMIC DNA]</scope>
</reference>
<dbReference type="AlphaFoldDB" id="B9F461"/>
<name>B9F461_ORYSJ</name>
<feature type="region of interest" description="Disordered" evidence="1">
    <location>
        <begin position="1"/>
        <end position="107"/>
    </location>
</feature>